<dbReference type="SMART" id="SM00421">
    <property type="entry name" value="HTH_LUXR"/>
    <property type="match status" value="1"/>
</dbReference>
<comment type="caution">
    <text evidence="6">The sequence shown here is derived from an EMBL/GenBank/DDBJ whole genome shotgun (WGS) entry which is preliminary data.</text>
</comment>
<dbReference type="SUPFAM" id="SSF46894">
    <property type="entry name" value="C-terminal effector domain of the bipartite response regulators"/>
    <property type="match status" value="1"/>
</dbReference>
<protein>
    <submittedName>
        <fullName evidence="6">Response regulator transcription factor</fullName>
    </submittedName>
</protein>
<gene>
    <name evidence="6" type="ORF">FA045_00605</name>
</gene>
<dbReference type="InterPro" id="IPR039420">
    <property type="entry name" value="WalR-like"/>
</dbReference>
<dbReference type="GO" id="GO:0006355">
    <property type="term" value="P:regulation of DNA-templated transcription"/>
    <property type="evidence" value="ECO:0007669"/>
    <property type="project" value="InterPro"/>
</dbReference>
<dbReference type="InterPro" id="IPR016032">
    <property type="entry name" value="Sig_transdc_resp-reg_C-effctor"/>
</dbReference>
<feature type="modified residue" description="4-aspartylphosphate" evidence="3">
    <location>
        <position position="59"/>
    </location>
</feature>
<keyword evidence="7" id="KW-1185">Reference proteome</keyword>
<dbReference type="CDD" id="cd06170">
    <property type="entry name" value="LuxR_C_like"/>
    <property type="match status" value="1"/>
</dbReference>
<dbReference type="OrthoDB" id="9797341at2"/>
<dbReference type="InterPro" id="IPR000792">
    <property type="entry name" value="Tscrpt_reg_LuxR_C"/>
</dbReference>
<keyword evidence="1 3" id="KW-0597">Phosphoprotein</keyword>
<dbReference type="InterPro" id="IPR011006">
    <property type="entry name" value="CheY-like_superfamily"/>
</dbReference>
<name>A0A4U1C9I7_9SPHI</name>
<dbReference type="AlphaFoldDB" id="A0A4U1C9I7"/>
<dbReference type="Proteomes" id="UP000310477">
    <property type="component" value="Unassembled WGS sequence"/>
</dbReference>
<feature type="domain" description="Response regulatory" evidence="5">
    <location>
        <begin position="8"/>
        <end position="124"/>
    </location>
</feature>
<dbReference type="InterPro" id="IPR058245">
    <property type="entry name" value="NreC/VraR/RcsB-like_REC"/>
</dbReference>
<evidence type="ECO:0000313" key="7">
    <source>
        <dbReference type="Proteomes" id="UP000310477"/>
    </source>
</evidence>
<evidence type="ECO:0000313" key="6">
    <source>
        <dbReference type="EMBL" id="TKC03103.1"/>
    </source>
</evidence>
<organism evidence="6 7">
    <name type="scientific">Pedobacter cryotolerans</name>
    <dbReference type="NCBI Taxonomy" id="2571270"/>
    <lineage>
        <taxon>Bacteria</taxon>
        <taxon>Pseudomonadati</taxon>
        <taxon>Bacteroidota</taxon>
        <taxon>Sphingobacteriia</taxon>
        <taxon>Sphingobacteriales</taxon>
        <taxon>Sphingobacteriaceae</taxon>
        <taxon>Pedobacter</taxon>
    </lineage>
</organism>
<dbReference type="PANTHER" id="PTHR43214">
    <property type="entry name" value="TWO-COMPONENT RESPONSE REGULATOR"/>
    <property type="match status" value="1"/>
</dbReference>
<dbReference type="PANTHER" id="PTHR43214:SF39">
    <property type="entry name" value="TRANSCRIPTIONAL REGULATORY PROTEIN DEGU"/>
    <property type="match status" value="1"/>
</dbReference>
<dbReference type="SMART" id="SM00448">
    <property type="entry name" value="REC"/>
    <property type="match status" value="1"/>
</dbReference>
<proteinExistence type="predicted"/>
<dbReference type="Pfam" id="PF00196">
    <property type="entry name" value="GerE"/>
    <property type="match status" value="1"/>
</dbReference>
<dbReference type="PRINTS" id="PR00038">
    <property type="entry name" value="HTHLUXR"/>
</dbReference>
<dbReference type="EMBL" id="SWBO01000001">
    <property type="protein sequence ID" value="TKC03103.1"/>
    <property type="molecule type" value="Genomic_DNA"/>
</dbReference>
<dbReference type="GO" id="GO:0003677">
    <property type="term" value="F:DNA binding"/>
    <property type="evidence" value="ECO:0007669"/>
    <property type="project" value="UniProtKB-KW"/>
</dbReference>
<evidence type="ECO:0000256" key="2">
    <source>
        <dbReference type="ARBA" id="ARBA00023125"/>
    </source>
</evidence>
<dbReference type="Gene3D" id="3.40.50.2300">
    <property type="match status" value="1"/>
</dbReference>
<accession>A0A4U1C9I7</accession>
<evidence type="ECO:0000256" key="1">
    <source>
        <dbReference type="ARBA" id="ARBA00022553"/>
    </source>
</evidence>
<dbReference type="GO" id="GO:0000160">
    <property type="term" value="P:phosphorelay signal transduction system"/>
    <property type="evidence" value="ECO:0007669"/>
    <property type="project" value="InterPro"/>
</dbReference>
<evidence type="ECO:0000256" key="3">
    <source>
        <dbReference type="PROSITE-ProRule" id="PRU00169"/>
    </source>
</evidence>
<dbReference type="PROSITE" id="PS50043">
    <property type="entry name" value="HTH_LUXR_2"/>
    <property type="match status" value="1"/>
</dbReference>
<dbReference type="Pfam" id="PF00072">
    <property type="entry name" value="Response_reg"/>
    <property type="match status" value="1"/>
</dbReference>
<dbReference type="CDD" id="cd17535">
    <property type="entry name" value="REC_NarL-like"/>
    <property type="match status" value="1"/>
</dbReference>
<evidence type="ECO:0000259" key="4">
    <source>
        <dbReference type="PROSITE" id="PS50043"/>
    </source>
</evidence>
<reference evidence="6 7" key="1">
    <citation type="submission" date="2019-04" db="EMBL/GenBank/DDBJ databases">
        <title>Pedobacter sp. AR-2-6 sp. nov., isolated from Arctic soil.</title>
        <authorList>
            <person name="Dahal R.H."/>
            <person name="Kim D.-U."/>
        </authorList>
    </citation>
    <scope>NUCLEOTIDE SEQUENCE [LARGE SCALE GENOMIC DNA]</scope>
    <source>
        <strain evidence="6 7">AR-2-6</strain>
    </source>
</reference>
<sequence>MDNTSSIKIILVDDHKLFIDGLCGLLCTQPDFEVIGKASNGKEALHLINKTFPDVLIIDLNMPILDGQAASEKMISLFPSIKILVLSMYNNNSLNTSLKTLGIKGYLPKDTDTELLFCVVRDIAQGKSYFKQTESFLTFQNKFNADDDFLKKHNLTIRELEILKLICKNFSSQQIANTLFISLFTVDTHRKNMIQKLNVDKKTGLLNFALKHNLA</sequence>
<dbReference type="SUPFAM" id="SSF52172">
    <property type="entry name" value="CheY-like"/>
    <property type="match status" value="1"/>
</dbReference>
<dbReference type="RefSeq" id="WP_136873383.1">
    <property type="nucleotide sequence ID" value="NZ_SWBO01000001.1"/>
</dbReference>
<keyword evidence="2" id="KW-0238">DNA-binding</keyword>
<feature type="domain" description="HTH luxR-type" evidence="4">
    <location>
        <begin position="148"/>
        <end position="213"/>
    </location>
</feature>
<dbReference type="InterPro" id="IPR001789">
    <property type="entry name" value="Sig_transdc_resp-reg_receiver"/>
</dbReference>
<dbReference type="PROSITE" id="PS50110">
    <property type="entry name" value="RESPONSE_REGULATORY"/>
    <property type="match status" value="1"/>
</dbReference>
<evidence type="ECO:0000259" key="5">
    <source>
        <dbReference type="PROSITE" id="PS50110"/>
    </source>
</evidence>